<dbReference type="Proteomes" id="UP000824366">
    <property type="component" value="Chromosome"/>
</dbReference>
<keyword evidence="3" id="KW-1185">Reference proteome</keyword>
<dbReference type="Gene3D" id="1.10.3680.10">
    <property type="entry name" value="TerB-like"/>
    <property type="match status" value="1"/>
</dbReference>
<evidence type="ECO:0000259" key="1">
    <source>
        <dbReference type="Pfam" id="PF05099"/>
    </source>
</evidence>
<evidence type="ECO:0000313" key="3">
    <source>
        <dbReference type="Proteomes" id="UP000824366"/>
    </source>
</evidence>
<dbReference type="EMBL" id="AP024238">
    <property type="protein sequence ID" value="BCO29807.1"/>
    <property type="molecule type" value="Genomic_DNA"/>
</dbReference>
<feature type="domain" description="Co-chaperone DjlA N-terminal" evidence="1">
    <location>
        <begin position="74"/>
        <end position="119"/>
    </location>
</feature>
<sequence>MPPMTDQNLSPAQVTLLTQAMLSVALVDGIHPAEAALIGQFYETSRSADMPSTSAVMASPEVQAFDIATLKGSSAEFADTVVLMCLMTAYADGALSAAERSHVQAIASTLGLDAAHFEAHLAQVRDELVGALSHLPDAGSVAVVVKELAAQD</sequence>
<evidence type="ECO:0000313" key="2">
    <source>
        <dbReference type="EMBL" id="BCO29807.1"/>
    </source>
</evidence>
<dbReference type="SUPFAM" id="SSF158682">
    <property type="entry name" value="TerB-like"/>
    <property type="match status" value="1"/>
</dbReference>
<dbReference type="InterPro" id="IPR029024">
    <property type="entry name" value="TerB-like"/>
</dbReference>
<organism evidence="2 3">
    <name type="scientific">Rhodoferax lithotrophicus</name>
    <dbReference type="NCBI Taxonomy" id="2798804"/>
    <lineage>
        <taxon>Bacteria</taxon>
        <taxon>Pseudomonadati</taxon>
        <taxon>Pseudomonadota</taxon>
        <taxon>Betaproteobacteria</taxon>
        <taxon>Burkholderiales</taxon>
        <taxon>Comamonadaceae</taxon>
        <taxon>Rhodoferax</taxon>
    </lineage>
</organism>
<name>A0ABN6DCR8_9BURK</name>
<accession>A0ABN6DCR8</accession>
<dbReference type="Pfam" id="PF05099">
    <property type="entry name" value="TerB"/>
    <property type="match status" value="1"/>
</dbReference>
<protein>
    <recommendedName>
        <fullName evidence="1">Co-chaperone DjlA N-terminal domain-containing protein</fullName>
    </recommendedName>
</protein>
<gene>
    <name evidence="2" type="ORF">MIZ03_4731</name>
</gene>
<proteinExistence type="predicted"/>
<dbReference type="RefSeq" id="WP_223906162.1">
    <property type="nucleotide sequence ID" value="NZ_AP024238.1"/>
</dbReference>
<reference evidence="2 3" key="1">
    <citation type="journal article" date="2021" name="Microbiol. Spectr.">
        <title>A Single Bacterium Capable of Oxidation and Reduction of Iron at Circumneutral pH.</title>
        <authorList>
            <person name="Kato S."/>
            <person name="Ohkuma M."/>
        </authorList>
    </citation>
    <scope>NUCLEOTIDE SEQUENCE [LARGE SCALE GENOMIC DNA]</scope>
    <source>
        <strain evidence="2 3">MIZ03</strain>
    </source>
</reference>
<dbReference type="InterPro" id="IPR007791">
    <property type="entry name" value="DjlA_N"/>
</dbReference>